<dbReference type="GO" id="GO:0003700">
    <property type="term" value="F:DNA-binding transcription factor activity"/>
    <property type="evidence" value="ECO:0007669"/>
    <property type="project" value="InterPro"/>
</dbReference>
<dbReference type="GO" id="GO:0003677">
    <property type="term" value="F:DNA binding"/>
    <property type="evidence" value="ECO:0007669"/>
    <property type="project" value="InterPro"/>
</dbReference>
<comment type="caution">
    <text evidence="1">The sequence shown here is derived from an EMBL/GenBank/DDBJ whole genome shotgun (WGS) entry which is preliminary data.</text>
</comment>
<dbReference type="InterPro" id="IPR036388">
    <property type="entry name" value="WH-like_DNA-bd_sf"/>
</dbReference>
<name>A0A6A7K4K2_9FIRM</name>
<dbReference type="Proteomes" id="UP000440004">
    <property type="component" value="Unassembled WGS sequence"/>
</dbReference>
<dbReference type="EMBL" id="WHNX01000001">
    <property type="protein sequence ID" value="MPW24301.1"/>
    <property type="molecule type" value="Genomic_DNA"/>
</dbReference>
<dbReference type="AlphaFoldDB" id="A0A6A7K4K2"/>
<reference evidence="1 2" key="1">
    <citation type="submission" date="2019-10" db="EMBL/GenBank/DDBJ databases">
        <title>Alkalibaculum tamaniensis sp.nov., a new alkaliphilic acetogen, isolated on methoxylated aromatics from a mud volcano.</title>
        <authorList>
            <person name="Khomyakova M.A."/>
            <person name="Merkel A.Y."/>
            <person name="Bonch-Osmolovskaya E.A."/>
            <person name="Slobodkin A.I."/>
        </authorList>
    </citation>
    <scope>NUCLEOTIDE SEQUENCE [LARGE SCALE GENOMIC DNA]</scope>
    <source>
        <strain evidence="1 2">M08DMB</strain>
    </source>
</reference>
<keyword evidence="2" id="KW-1185">Reference proteome</keyword>
<protein>
    <recommendedName>
        <fullName evidence="3">MurR/RpiR family transcriptional regulator</fullName>
    </recommendedName>
</protein>
<dbReference type="GO" id="GO:0097367">
    <property type="term" value="F:carbohydrate derivative binding"/>
    <property type="evidence" value="ECO:0007669"/>
    <property type="project" value="InterPro"/>
</dbReference>
<dbReference type="RefSeq" id="WP_152800652.1">
    <property type="nucleotide sequence ID" value="NZ_WHNX01000001.1"/>
</dbReference>
<dbReference type="Gene3D" id="3.40.50.10490">
    <property type="entry name" value="Glucose-6-phosphate isomerase like protein, domain 1"/>
    <property type="match status" value="1"/>
</dbReference>
<evidence type="ECO:0000313" key="2">
    <source>
        <dbReference type="Proteomes" id="UP000440004"/>
    </source>
</evidence>
<dbReference type="PANTHER" id="PTHR30514">
    <property type="entry name" value="GLUCOKINASE"/>
    <property type="match status" value="1"/>
</dbReference>
<proteinExistence type="predicted"/>
<gene>
    <name evidence="1" type="ORF">GC105_00645</name>
</gene>
<sequence length="272" mass="31325">MIGLLGLIQMYNTYDHKDIYHEVASCLLKNYNHLDTMTAGKIADLCNVSPSTLNRFFKMMSYPMTVSKLPYIVSQSKENYMFDGNYLPLTEKSIEESSIDFYLNSLQERILSLHKSINKNQITSLVEDIISCKKVVFLGCPIPQGIWRFQMDLTLFGIETSAFMDPNYQYDALEHLEKGTIVFYTQYCRLGDNEYKKSILGCKERINKFVLLSNAEVHPLSSFADYIFSYSGNGTEQDTILMNIYINLIGMSFREKIGSLSNRVSEQKRKNL</sequence>
<dbReference type="InterPro" id="IPR047640">
    <property type="entry name" value="RpiR-like"/>
</dbReference>
<organism evidence="1 2">
    <name type="scientific">Alkalibaculum sporogenes</name>
    <dbReference type="NCBI Taxonomy" id="2655001"/>
    <lineage>
        <taxon>Bacteria</taxon>
        <taxon>Bacillati</taxon>
        <taxon>Bacillota</taxon>
        <taxon>Clostridia</taxon>
        <taxon>Eubacteriales</taxon>
        <taxon>Eubacteriaceae</taxon>
        <taxon>Alkalibaculum</taxon>
    </lineage>
</organism>
<dbReference type="SUPFAM" id="SSF46689">
    <property type="entry name" value="Homeodomain-like"/>
    <property type="match status" value="1"/>
</dbReference>
<dbReference type="Gene3D" id="1.10.10.10">
    <property type="entry name" value="Winged helix-like DNA-binding domain superfamily/Winged helix DNA-binding domain"/>
    <property type="match status" value="1"/>
</dbReference>
<evidence type="ECO:0008006" key="3">
    <source>
        <dbReference type="Google" id="ProtNLM"/>
    </source>
</evidence>
<dbReference type="InterPro" id="IPR009057">
    <property type="entry name" value="Homeodomain-like_sf"/>
</dbReference>
<accession>A0A6A7K4K2</accession>
<evidence type="ECO:0000313" key="1">
    <source>
        <dbReference type="EMBL" id="MPW24301.1"/>
    </source>
</evidence>
<dbReference type="PANTHER" id="PTHR30514:SF18">
    <property type="entry name" value="RPIR-FAMILY TRANSCRIPTIONAL REGULATOR"/>
    <property type="match status" value="1"/>
</dbReference>